<evidence type="ECO:0000313" key="7">
    <source>
        <dbReference type="Proteomes" id="UP000469215"/>
    </source>
</evidence>
<evidence type="ECO:0000256" key="3">
    <source>
        <dbReference type="ARBA" id="ARBA00022989"/>
    </source>
</evidence>
<dbReference type="GO" id="GO:0015171">
    <property type="term" value="F:amino acid transmembrane transporter activity"/>
    <property type="evidence" value="ECO:0007669"/>
    <property type="project" value="TreeGrafter"/>
</dbReference>
<dbReference type="Gene3D" id="1.20.1740.10">
    <property type="entry name" value="Amino acid/polyamine transporter I"/>
    <property type="match status" value="1"/>
</dbReference>
<dbReference type="Pfam" id="PF13520">
    <property type="entry name" value="AA_permease_2"/>
    <property type="match status" value="1"/>
</dbReference>
<dbReference type="GO" id="GO:0016020">
    <property type="term" value="C:membrane"/>
    <property type="evidence" value="ECO:0007669"/>
    <property type="project" value="UniProtKB-SubCell"/>
</dbReference>
<dbReference type="InterPro" id="IPR002293">
    <property type="entry name" value="AA/rel_permease1"/>
</dbReference>
<dbReference type="EMBL" id="WWEQ01000055">
    <property type="protein sequence ID" value="MYM20486.1"/>
    <property type="molecule type" value="Genomic_DNA"/>
</dbReference>
<dbReference type="AlphaFoldDB" id="A0A6N9H9S0"/>
<feature type="transmembrane region" description="Helical" evidence="5">
    <location>
        <begin position="71"/>
        <end position="93"/>
    </location>
</feature>
<sequence>MSTTADPQPGFVRSLFRRKPIEHFDDSEEKSSGGLVRSIGTFQLTMMGIGATIGTGIFFVLSQAVPVAGPAVIVSFAVAGLVAGLTALCYAELASAVPVSGSSYAYAYATLGELVAIIVGGCLLLEYGVSCAAVAVGWSEYLNELFSTIFHFTIPDALAKAPAAGGFINLPAVILVGLCCLLLIRGASESAKANAVMVVIKLGVLAMFAIVAFFGWNADHFANFAPFGTKGAVGAAGIIFFSFVGLDVVSTAGEEVKHPRTTMPRALILALITVTGFYIVVAVAAIGAQSWEKFEGQDAGLAQILTDVTGAPFFGTILALGAVISIFSVTLVTLYGQTRILFSMSRDGVAPKIFKKVSRRTLTPVQNTIIVCAVVAVLAGFIPIDFLAEMTSVGTLVAFLVVSVGVMILRKTEPDLERGFRVPLYPVIPILSIAGCLWVILNLRAVTLYAFVAWEIVVLIYYFAYGRRHANLHRQALAGGTAATASQKGQ</sequence>
<proteinExistence type="predicted"/>
<feature type="transmembrane region" description="Helical" evidence="5">
    <location>
        <begin position="163"/>
        <end position="184"/>
    </location>
</feature>
<feature type="transmembrane region" description="Helical" evidence="5">
    <location>
        <begin position="365"/>
        <end position="384"/>
    </location>
</feature>
<organism evidence="6 7">
    <name type="scientific">Brevibacterium rongguiense</name>
    <dbReference type="NCBI Taxonomy" id="2695267"/>
    <lineage>
        <taxon>Bacteria</taxon>
        <taxon>Bacillati</taxon>
        <taxon>Actinomycetota</taxon>
        <taxon>Actinomycetes</taxon>
        <taxon>Micrococcales</taxon>
        <taxon>Brevibacteriaceae</taxon>
        <taxon>Brevibacterium</taxon>
    </lineage>
</organism>
<feature type="transmembrane region" description="Helical" evidence="5">
    <location>
        <begin position="422"/>
        <end position="441"/>
    </location>
</feature>
<evidence type="ECO:0000313" key="6">
    <source>
        <dbReference type="EMBL" id="MYM20486.1"/>
    </source>
</evidence>
<feature type="transmembrane region" description="Helical" evidence="5">
    <location>
        <begin position="311"/>
        <end position="336"/>
    </location>
</feature>
<protein>
    <submittedName>
        <fullName evidence="6">Amino acid permease</fullName>
    </submittedName>
</protein>
<evidence type="ECO:0000256" key="2">
    <source>
        <dbReference type="ARBA" id="ARBA00022692"/>
    </source>
</evidence>
<evidence type="ECO:0000256" key="5">
    <source>
        <dbReference type="SAM" id="Phobius"/>
    </source>
</evidence>
<dbReference type="Proteomes" id="UP000469215">
    <property type="component" value="Unassembled WGS sequence"/>
</dbReference>
<keyword evidence="2 5" id="KW-0812">Transmembrane</keyword>
<feature type="transmembrane region" description="Helical" evidence="5">
    <location>
        <begin position="390"/>
        <end position="410"/>
    </location>
</feature>
<accession>A0A6N9H9S0</accession>
<feature type="transmembrane region" description="Helical" evidence="5">
    <location>
        <begin position="224"/>
        <end position="246"/>
    </location>
</feature>
<dbReference type="RefSeq" id="WP_160953901.1">
    <property type="nucleotide sequence ID" value="NZ_WWEQ01000055.1"/>
</dbReference>
<gene>
    <name evidence="6" type="ORF">GSY69_11045</name>
</gene>
<dbReference type="PIRSF" id="PIRSF006060">
    <property type="entry name" value="AA_transporter"/>
    <property type="match status" value="1"/>
</dbReference>
<name>A0A6N9H9S0_9MICO</name>
<dbReference type="PANTHER" id="PTHR43243:SF24">
    <property type="entry name" value="CATIONIC AMINO ACID TRANSPORT INTEGRAL MEMBRANE PROTEIN ROCE-RELATED"/>
    <property type="match status" value="1"/>
</dbReference>
<evidence type="ECO:0000256" key="4">
    <source>
        <dbReference type="ARBA" id="ARBA00023136"/>
    </source>
</evidence>
<keyword evidence="4 5" id="KW-0472">Membrane</keyword>
<comment type="caution">
    <text evidence="6">The sequence shown here is derived from an EMBL/GenBank/DDBJ whole genome shotgun (WGS) entry which is preliminary data.</text>
</comment>
<comment type="subcellular location">
    <subcellularLocation>
        <location evidence="1">Membrane</location>
        <topology evidence="1">Multi-pass membrane protein</topology>
    </subcellularLocation>
</comment>
<feature type="transmembrane region" description="Helical" evidence="5">
    <location>
        <begin position="105"/>
        <end position="138"/>
    </location>
</feature>
<reference evidence="6 7" key="1">
    <citation type="submission" date="2020-01" db="EMBL/GenBank/DDBJ databases">
        <authorList>
            <person name="Deng T."/>
        </authorList>
    </citation>
    <scope>NUCLEOTIDE SEQUENCE [LARGE SCALE GENOMIC DNA]</scope>
    <source>
        <strain evidence="6 7">5221</strain>
    </source>
</reference>
<evidence type="ECO:0000256" key="1">
    <source>
        <dbReference type="ARBA" id="ARBA00004141"/>
    </source>
</evidence>
<dbReference type="PANTHER" id="PTHR43243">
    <property type="entry name" value="INNER MEMBRANE TRANSPORTER YGJI-RELATED"/>
    <property type="match status" value="1"/>
</dbReference>
<feature type="transmembrane region" description="Helical" evidence="5">
    <location>
        <begin position="447"/>
        <end position="465"/>
    </location>
</feature>
<keyword evidence="3 5" id="KW-1133">Transmembrane helix</keyword>
<feature type="transmembrane region" description="Helical" evidence="5">
    <location>
        <begin position="267"/>
        <end position="291"/>
    </location>
</feature>
<feature type="transmembrane region" description="Helical" evidence="5">
    <location>
        <begin position="196"/>
        <end position="218"/>
    </location>
</feature>
<keyword evidence="7" id="KW-1185">Reference proteome</keyword>
<feature type="transmembrane region" description="Helical" evidence="5">
    <location>
        <begin position="44"/>
        <end position="65"/>
    </location>
</feature>